<gene>
    <name evidence="10" type="ORF">AUP42_05425</name>
</gene>
<keyword evidence="3" id="KW-0645">Protease</keyword>
<dbReference type="InterPro" id="IPR002765">
    <property type="entry name" value="UPF0145_YbjQ-like"/>
</dbReference>
<dbReference type="InterPro" id="IPR001915">
    <property type="entry name" value="Peptidase_M48"/>
</dbReference>
<dbReference type="Gene3D" id="3.30.2010.10">
    <property type="entry name" value="Metalloproteases ('zincins'), catalytic domain"/>
    <property type="match status" value="1"/>
</dbReference>
<keyword evidence="4" id="KW-0479">Metal-binding</keyword>
<comment type="caution">
    <text evidence="10">The sequence shown here is derived from an EMBL/GenBank/DDBJ whole genome shotgun (WGS) entry which is preliminary data.</text>
</comment>
<sequence length="449" mass="49784">MQELFVPGIMLMILIGIAFVTGRLAEAAHERALRRDEQLLPNQHLSTEDHVPEDIVLRYSRMVTGKVVIGEDRFRNLLARLRIFVGGRLGAHEATITRAKREAMLRMRTDAKGASHITGIRMTTAQLGRGMVEMMVSGTALYTDKRPSGGFPSALPDDGINISHKNLLVEFTSASAAFLFICWGIYAASGFAVEWATRQISIEDEIAIWSDLEGDYITERRSDDQRSLPERYILDLINSIPKSALGPAAAYDFEVVIIPDDTPNAAALPGGLILVHTGMLELVDTENELLSILGHEIGHYNGRDHLEGLGRQAVGVALSAMMFQVDAVLTTWIAGWPKMLADLDYSRSQELDADKWGLDIVMAKYGHATDVATTFAKLAMMQEDESMLDYLGTHPHPMDRVRRLNKMVADRNLPLGEPIPLQTAFERYVDALEGQSTIYDEYEAPEGSE</sequence>
<evidence type="ECO:0000256" key="2">
    <source>
        <dbReference type="ARBA" id="ARBA00010751"/>
    </source>
</evidence>
<keyword evidence="8" id="KW-1133">Transmembrane helix</keyword>
<dbReference type="PANTHER" id="PTHR22726:SF1">
    <property type="entry name" value="METALLOENDOPEPTIDASE OMA1, MITOCHONDRIAL"/>
    <property type="match status" value="1"/>
</dbReference>
<reference evidence="10 11" key="1">
    <citation type="submission" date="2015-12" db="EMBL/GenBank/DDBJ databases">
        <title>Genome sequence of Thalassospira lucentensis MCCC 1A02072.</title>
        <authorList>
            <person name="Lu L."/>
            <person name="Lai Q."/>
            <person name="Shao Z."/>
            <person name="Qian P."/>
        </authorList>
    </citation>
    <scope>NUCLEOTIDE SEQUENCE [LARGE SCALE GENOMIC DNA]</scope>
    <source>
        <strain evidence="10 11">MCCC 1A02072</strain>
    </source>
</reference>
<evidence type="ECO:0000256" key="3">
    <source>
        <dbReference type="ARBA" id="ARBA00022670"/>
    </source>
</evidence>
<protein>
    <submittedName>
        <fullName evidence="10">Peptidase M48</fullName>
    </submittedName>
</protein>
<dbReference type="RefSeq" id="WP_062952952.1">
    <property type="nucleotide sequence ID" value="NZ_LPVY01000021.1"/>
</dbReference>
<evidence type="ECO:0000256" key="6">
    <source>
        <dbReference type="ARBA" id="ARBA00022833"/>
    </source>
</evidence>
<dbReference type="GO" id="GO:0046872">
    <property type="term" value="F:metal ion binding"/>
    <property type="evidence" value="ECO:0007669"/>
    <property type="project" value="UniProtKB-KW"/>
</dbReference>
<keyword evidence="5" id="KW-0378">Hydrolase</keyword>
<evidence type="ECO:0000256" key="4">
    <source>
        <dbReference type="ARBA" id="ARBA00022723"/>
    </source>
</evidence>
<evidence type="ECO:0000313" key="10">
    <source>
        <dbReference type="EMBL" id="KZB62385.1"/>
    </source>
</evidence>
<keyword evidence="6" id="KW-0862">Zinc</keyword>
<evidence type="ECO:0000259" key="9">
    <source>
        <dbReference type="Pfam" id="PF01435"/>
    </source>
</evidence>
<evidence type="ECO:0000256" key="8">
    <source>
        <dbReference type="SAM" id="Phobius"/>
    </source>
</evidence>
<dbReference type="InterPro" id="IPR051156">
    <property type="entry name" value="Mito/Outer_Membr_Metalloprot"/>
</dbReference>
<dbReference type="GO" id="GO:0016020">
    <property type="term" value="C:membrane"/>
    <property type="evidence" value="ECO:0007669"/>
    <property type="project" value="TreeGrafter"/>
</dbReference>
<dbReference type="Proteomes" id="UP000076335">
    <property type="component" value="Unassembled WGS sequence"/>
</dbReference>
<dbReference type="InterPro" id="IPR035439">
    <property type="entry name" value="UPF0145_dom_sf"/>
</dbReference>
<dbReference type="Gene3D" id="3.30.110.70">
    <property type="entry name" value="Hypothetical protein apc22750. Chain B"/>
    <property type="match status" value="1"/>
</dbReference>
<organism evidence="10 11">
    <name type="scientific">Thalassospira lucentensis</name>
    <dbReference type="NCBI Taxonomy" id="168935"/>
    <lineage>
        <taxon>Bacteria</taxon>
        <taxon>Pseudomonadati</taxon>
        <taxon>Pseudomonadota</taxon>
        <taxon>Alphaproteobacteria</taxon>
        <taxon>Rhodospirillales</taxon>
        <taxon>Thalassospiraceae</taxon>
        <taxon>Thalassospira</taxon>
    </lineage>
</organism>
<comment type="similarity">
    <text evidence="2">Belongs to the UPF0145 family.</text>
</comment>
<dbReference type="Pfam" id="PF01435">
    <property type="entry name" value="Peptidase_M48"/>
    <property type="match status" value="1"/>
</dbReference>
<evidence type="ECO:0000256" key="5">
    <source>
        <dbReference type="ARBA" id="ARBA00022801"/>
    </source>
</evidence>
<keyword evidence="7" id="KW-0482">Metalloprotease</keyword>
<evidence type="ECO:0000256" key="1">
    <source>
        <dbReference type="ARBA" id="ARBA00001947"/>
    </source>
</evidence>
<dbReference type="GO" id="GO:0004222">
    <property type="term" value="F:metalloendopeptidase activity"/>
    <property type="evidence" value="ECO:0007669"/>
    <property type="project" value="InterPro"/>
</dbReference>
<dbReference type="OrthoDB" id="9810445at2"/>
<keyword evidence="8" id="KW-0812">Transmembrane</keyword>
<dbReference type="Pfam" id="PF01906">
    <property type="entry name" value="YbjQ_1"/>
    <property type="match status" value="1"/>
</dbReference>
<feature type="transmembrane region" description="Helical" evidence="8">
    <location>
        <begin position="6"/>
        <end position="25"/>
    </location>
</feature>
<dbReference type="GO" id="GO:0051603">
    <property type="term" value="P:proteolysis involved in protein catabolic process"/>
    <property type="evidence" value="ECO:0007669"/>
    <property type="project" value="TreeGrafter"/>
</dbReference>
<dbReference type="EMBL" id="LPVY01000021">
    <property type="protein sequence ID" value="KZB62385.1"/>
    <property type="molecule type" value="Genomic_DNA"/>
</dbReference>
<name>A0A154L2S4_9PROT</name>
<keyword evidence="8" id="KW-0472">Membrane</keyword>
<feature type="transmembrane region" description="Helical" evidence="8">
    <location>
        <begin position="167"/>
        <end position="186"/>
    </location>
</feature>
<accession>A0A154L2S4</accession>
<comment type="cofactor">
    <cofactor evidence="1">
        <name>Zn(2+)</name>
        <dbReference type="ChEBI" id="CHEBI:29105"/>
    </cofactor>
</comment>
<proteinExistence type="inferred from homology"/>
<dbReference type="PANTHER" id="PTHR22726">
    <property type="entry name" value="METALLOENDOPEPTIDASE OMA1"/>
    <property type="match status" value="1"/>
</dbReference>
<feature type="domain" description="Peptidase M48" evidence="9">
    <location>
        <begin position="239"/>
        <end position="407"/>
    </location>
</feature>
<dbReference type="AlphaFoldDB" id="A0A154L2S4"/>
<evidence type="ECO:0000256" key="7">
    <source>
        <dbReference type="ARBA" id="ARBA00023049"/>
    </source>
</evidence>
<dbReference type="SUPFAM" id="SSF117782">
    <property type="entry name" value="YbjQ-like"/>
    <property type="match status" value="1"/>
</dbReference>
<evidence type="ECO:0000313" key="11">
    <source>
        <dbReference type="Proteomes" id="UP000076335"/>
    </source>
</evidence>